<dbReference type="Pfam" id="PF01222">
    <property type="entry name" value="ERG4_ERG24"/>
    <property type="match status" value="2"/>
</dbReference>
<keyword evidence="8 19" id="KW-1133">Transmembrane helix</keyword>
<evidence type="ECO:0000256" key="2">
    <source>
        <dbReference type="ARBA" id="ARBA00005402"/>
    </source>
</evidence>
<evidence type="ECO:0000256" key="12">
    <source>
        <dbReference type="ARBA" id="ARBA00023136"/>
    </source>
</evidence>
<evidence type="ECO:0000256" key="16">
    <source>
        <dbReference type="ARBA" id="ARBA00038892"/>
    </source>
</evidence>
<comment type="catalytic activity">
    <reaction evidence="17">
        <text>ergosterol + NADP(+) = ergosta-5,7,22,24(28)-tetraen-3beta-ol + NADPH + H(+)</text>
        <dbReference type="Rhea" id="RHEA:18501"/>
        <dbReference type="ChEBI" id="CHEBI:15378"/>
        <dbReference type="ChEBI" id="CHEBI:16933"/>
        <dbReference type="ChEBI" id="CHEBI:18249"/>
        <dbReference type="ChEBI" id="CHEBI:57783"/>
        <dbReference type="ChEBI" id="CHEBI:58349"/>
        <dbReference type="EC" id="1.3.1.71"/>
    </reaction>
    <physiologicalReaction direction="right-to-left" evidence="17">
        <dbReference type="Rhea" id="RHEA:18503"/>
    </physiologicalReaction>
</comment>
<comment type="pathway">
    <text evidence="15">Steroid metabolism; ergosterol biosynthesis.</text>
</comment>
<evidence type="ECO:0000256" key="18">
    <source>
        <dbReference type="SAM" id="MobiDB-lite"/>
    </source>
</evidence>
<dbReference type="GO" id="GO:0006696">
    <property type="term" value="P:ergosterol biosynthetic process"/>
    <property type="evidence" value="ECO:0007669"/>
    <property type="project" value="TreeGrafter"/>
</dbReference>
<dbReference type="AlphaFoldDB" id="A0A7R9WIE8"/>
<feature type="transmembrane region" description="Helical" evidence="19">
    <location>
        <begin position="240"/>
        <end position="261"/>
    </location>
</feature>
<dbReference type="PROSITE" id="PS01018">
    <property type="entry name" value="STEROL_REDUCT_2"/>
    <property type="match status" value="1"/>
</dbReference>
<keyword evidence="6" id="KW-0521">NADP</keyword>
<keyword evidence="3" id="KW-0444">Lipid biosynthesis</keyword>
<feature type="transmembrane region" description="Helical" evidence="19">
    <location>
        <begin position="413"/>
        <end position="434"/>
    </location>
</feature>
<comment type="similarity">
    <text evidence="2">Belongs to the ERG4/ERG24 family.</text>
</comment>
<dbReference type="InterPro" id="IPR018083">
    <property type="entry name" value="Sterol_reductase_CS"/>
</dbReference>
<evidence type="ECO:0000256" key="3">
    <source>
        <dbReference type="ARBA" id="ARBA00022516"/>
    </source>
</evidence>
<evidence type="ECO:0000256" key="19">
    <source>
        <dbReference type="SAM" id="Phobius"/>
    </source>
</evidence>
<evidence type="ECO:0000256" key="1">
    <source>
        <dbReference type="ARBA" id="ARBA00004477"/>
    </source>
</evidence>
<organism evidence="20">
    <name type="scientific">Pseudictyota dubia</name>
    <dbReference type="NCBI Taxonomy" id="2749911"/>
    <lineage>
        <taxon>Eukaryota</taxon>
        <taxon>Sar</taxon>
        <taxon>Stramenopiles</taxon>
        <taxon>Ochrophyta</taxon>
        <taxon>Bacillariophyta</taxon>
        <taxon>Mediophyceae</taxon>
        <taxon>Biddulphiophycidae</taxon>
        <taxon>Eupodiscales</taxon>
        <taxon>Odontellaceae</taxon>
        <taxon>Pseudictyota</taxon>
    </lineage>
</organism>
<dbReference type="Gene3D" id="1.20.120.1630">
    <property type="match status" value="1"/>
</dbReference>
<dbReference type="InterPro" id="IPR001171">
    <property type="entry name" value="ERG24_DHCR-like"/>
</dbReference>
<keyword evidence="12 19" id="KW-0472">Membrane</keyword>
<reference evidence="20" key="1">
    <citation type="submission" date="2021-01" db="EMBL/GenBank/DDBJ databases">
        <authorList>
            <person name="Corre E."/>
            <person name="Pelletier E."/>
            <person name="Niang G."/>
            <person name="Scheremetjew M."/>
            <person name="Finn R."/>
            <person name="Kale V."/>
            <person name="Holt S."/>
            <person name="Cochrane G."/>
            <person name="Meng A."/>
            <person name="Brown T."/>
            <person name="Cohen L."/>
        </authorList>
    </citation>
    <scope>NUCLEOTIDE SEQUENCE</scope>
    <source>
        <strain evidence="20">CCMP147</strain>
    </source>
</reference>
<protein>
    <recommendedName>
        <fullName evidence="16">Delta(24(24(1)))-sterol reductase</fullName>
        <ecNumber evidence="16">1.3.1.71</ecNumber>
    </recommendedName>
</protein>
<feature type="transmembrane region" description="Helical" evidence="19">
    <location>
        <begin position="169"/>
        <end position="192"/>
    </location>
</feature>
<keyword evidence="11" id="KW-0443">Lipid metabolism</keyword>
<dbReference type="PANTHER" id="PTHR21257">
    <property type="entry name" value="DELTA(14)-STEROL REDUCTASE"/>
    <property type="match status" value="1"/>
</dbReference>
<dbReference type="EMBL" id="HBED01047787">
    <property type="protein sequence ID" value="CAD8325602.1"/>
    <property type="molecule type" value="Transcribed_RNA"/>
</dbReference>
<accession>A0A7R9WIE8</accession>
<evidence type="ECO:0000256" key="7">
    <source>
        <dbReference type="ARBA" id="ARBA00022955"/>
    </source>
</evidence>
<evidence type="ECO:0000313" key="20">
    <source>
        <dbReference type="EMBL" id="CAD8325602.1"/>
    </source>
</evidence>
<evidence type="ECO:0000256" key="9">
    <source>
        <dbReference type="ARBA" id="ARBA00023002"/>
    </source>
</evidence>
<evidence type="ECO:0000256" key="10">
    <source>
        <dbReference type="ARBA" id="ARBA00023011"/>
    </source>
</evidence>
<evidence type="ECO:0000256" key="11">
    <source>
        <dbReference type="ARBA" id="ARBA00023098"/>
    </source>
</evidence>
<evidence type="ECO:0000256" key="8">
    <source>
        <dbReference type="ARBA" id="ARBA00022989"/>
    </source>
</evidence>
<comment type="subcellular location">
    <subcellularLocation>
        <location evidence="1">Endoplasmic reticulum membrane</location>
        <topology evidence="1">Multi-pass membrane protein</topology>
    </subcellularLocation>
</comment>
<feature type="compositionally biased region" description="Low complexity" evidence="18">
    <location>
        <begin position="51"/>
        <end position="69"/>
    </location>
</feature>
<keyword evidence="13" id="KW-1207">Sterol metabolism</keyword>
<keyword evidence="10" id="KW-0756">Sterol biosynthesis</keyword>
<dbReference type="GO" id="GO:0005789">
    <property type="term" value="C:endoplasmic reticulum membrane"/>
    <property type="evidence" value="ECO:0007669"/>
    <property type="project" value="UniProtKB-SubCell"/>
</dbReference>
<feature type="transmembrane region" description="Helical" evidence="19">
    <location>
        <begin position="380"/>
        <end position="401"/>
    </location>
</feature>
<dbReference type="EC" id="1.3.1.71" evidence="16"/>
<evidence type="ECO:0000256" key="15">
    <source>
        <dbReference type="ARBA" id="ARBA00029435"/>
    </source>
</evidence>
<keyword evidence="7" id="KW-0752">Steroid biosynthesis</keyword>
<keyword evidence="14" id="KW-0753">Steroid metabolism</keyword>
<name>A0A7R9WIE8_9STRA</name>
<gene>
    <name evidence="20" type="ORF">TDUB1175_LOCUS24022</name>
</gene>
<proteinExistence type="inferred from homology"/>
<keyword evidence="9" id="KW-0560">Oxidoreductase</keyword>
<dbReference type="PANTHER" id="PTHR21257:SF31">
    <property type="entry name" value="DELTA(24(24(1)))-STEROL REDUCTASE ERG4"/>
    <property type="match status" value="1"/>
</dbReference>
<sequence>MPPSNSNNLSADGAVVDDAADVSKALRRRNTSATCGSDDSDSSDHAPPPSVASAQSSASSSPNLTPTSSVVNLTLKEAEKTTDKREKRRLSQLSQSAAFRKEVEVDARIKYEFGGPVGVTFLMAFFPALMLYMYICLLRQSGRLANPFDAALWEDGLPHVMPTMFAAKLYLGFSAFQVLTAMTLPGIVVKGLPVPSLGGRQLEYLCNGVATWYVDLAILAVVITTGVFDMADVIDNVGPIMSVAILTSFLITIVTYSVSVVKGTTHRMSGSLPYDMFMGAVLNPRIGKLDLKMWSEIRVPWKILFLISLSAAVKDHEMNAEIALEQGLPSTMDFMGLSLPIIRTSAPILFMLLAHTLYVNACMKGEECIPTTWDIFYEKWGYMLIYWNMAGVPFSYCYSTVYLSNRAAAGDPISHSAGFTAFLFVALLAAYYVWDTANSQKNRFRMQERGTYVERRTFPQLPWGTLKNPTYIVTRHGNKLLTGGWWGVARKIHYTADLVMALSWGLITGFESPIPYFYFTFFVTVLTHRVSRDMEHCKDKYGEDWDRYTKEVPYIFIPFVF</sequence>
<keyword evidence="5" id="KW-0256">Endoplasmic reticulum</keyword>
<evidence type="ECO:0000256" key="17">
    <source>
        <dbReference type="ARBA" id="ARBA00048918"/>
    </source>
</evidence>
<feature type="transmembrane region" description="Helical" evidence="19">
    <location>
        <begin position="204"/>
        <end position="228"/>
    </location>
</feature>
<evidence type="ECO:0000256" key="13">
    <source>
        <dbReference type="ARBA" id="ARBA00023166"/>
    </source>
</evidence>
<evidence type="ECO:0000256" key="14">
    <source>
        <dbReference type="ARBA" id="ARBA00023221"/>
    </source>
</evidence>
<dbReference type="FunFam" id="1.20.120.1630:FF:000003">
    <property type="entry name" value="C-24(28) sterol reductase"/>
    <property type="match status" value="1"/>
</dbReference>
<feature type="transmembrane region" description="Helical" evidence="19">
    <location>
        <begin position="334"/>
        <end position="359"/>
    </location>
</feature>
<evidence type="ECO:0000256" key="4">
    <source>
        <dbReference type="ARBA" id="ARBA00022692"/>
    </source>
</evidence>
<feature type="region of interest" description="Disordered" evidence="18">
    <location>
        <begin position="20"/>
        <end position="69"/>
    </location>
</feature>
<evidence type="ECO:0000256" key="5">
    <source>
        <dbReference type="ARBA" id="ARBA00022824"/>
    </source>
</evidence>
<dbReference type="GO" id="GO:0000246">
    <property type="term" value="F:Delta24(24-1) sterol reductase activity"/>
    <property type="evidence" value="ECO:0007669"/>
    <property type="project" value="UniProtKB-EC"/>
</dbReference>
<evidence type="ECO:0000256" key="6">
    <source>
        <dbReference type="ARBA" id="ARBA00022857"/>
    </source>
</evidence>
<feature type="transmembrane region" description="Helical" evidence="19">
    <location>
        <begin position="117"/>
        <end position="135"/>
    </location>
</feature>
<keyword evidence="4 19" id="KW-0812">Transmembrane</keyword>